<dbReference type="PRINTS" id="PR00313">
    <property type="entry name" value="CABNDNGRPT"/>
</dbReference>
<evidence type="ECO:0000256" key="1">
    <source>
        <dbReference type="ARBA" id="ARBA00004613"/>
    </source>
</evidence>
<dbReference type="InterPro" id="IPR001343">
    <property type="entry name" value="Hemolysn_Ca-bd"/>
</dbReference>
<name>A0A318SSS7_9RHOB</name>
<evidence type="ECO:0000256" key="2">
    <source>
        <dbReference type="ARBA" id="ARBA00022525"/>
    </source>
</evidence>
<dbReference type="RefSeq" id="WP_110815284.1">
    <property type="nucleotide sequence ID" value="NZ_QJTE01000005.1"/>
</dbReference>
<dbReference type="GO" id="GO:0005576">
    <property type="term" value="C:extracellular region"/>
    <property type="evidence" value="ECO:0007669"/>
    <property type="project" value="UniProtKB-SubCell"/>
</dbReference>
<evidence type="ECO:0000313" key="4">
    <source>
        <dbReference type="Proteomes" id="UP000248311"/>
    </source>
</evidence>
<sequence length="434" mass="44605">MAHLGTSYSSYTTFLNQADGYWAVDLAALNSSGVTGNAILATNTENDGTRYLNVSIFAEGLTPDQTHAQHVHGLFDDNGDPVDSVTPGLAQDSDGDGIVEVLEGVPSYGDVLLPLVSPEGGEMPMTDFNGQLSFIQSYDLGDDSNFFSPVTGADYTGDDILPLALREIVLHGMEVPGNIGIDGPGIDEVDGNQEGYVGILPAAAGEIEQIDRAQALDMLEDQIAGASDSFVFGAGDDTFDAGAGNDTLRGGAGNDTLSGGGDGDRLFGDNGNDVLSGGEGNDLVVGGAGDDRLMGDAGADQLIGQSGNDQLSGGALADMLLGGDGDDFLNGGFGFDRMTGGDGADRFFHAGVAGHGTDWVQDFDDEDADLLVWGGGTATQDRFQVNYAQTEGAGDDTAEAFVIDSSSGQILWALVDGADEAIRVQAGGQVFEIA</sequence>
<comment type="caution">
    <text evidence="3">The sequence shown here is derived from an EMBL/GenBank/DDBJ whole genome shotgun (WGS) entry which is preliminary data.</text>
</comment>
<dbReference type="Pfam" id="PF00353">
    <property type="entry name" value="HemolysinCabind"/>
    <property type="match status" value="3"/>
</dbReference>
<dbReference type="InterPro" id="IPR050557">
    <property type="entry name" value="RTX_toxin/Mannuronan_C5-epim"/>
</dbReference>
<dbReference type="InterPro" id="IPR018511">
    <property type="entry name" value="Hemolysin-typ_Ca-bd_CS"/>
</dbReference>
<dbReference type="Gene3D" id="2.150.10.10">
    <property type="entry name" value="Serralysin-like metalloprotease, C-terminal"/>
    <property type="match status" value="2"/>
</dbReference>
<dbReference type="InterPro" id="IPR011049">
    <property type="entry name" value="Serralysin-like_metalloprot_C"/>
</dbReference>
<dbReference type="SUPFAM" id="SSF51120">
    <property type="entry name" value="beta-Roll"/>
    <property type="match status" value="2"/>
</dbReference>
<organism evidence="3 4">
    <name type="scientific">Pseudoroseicyclus aestuarii</name>
    <dbReference type="NCBI Taxonomy" id="1795041"/>
    <lineage>
        <taxon>Bacteria</taxon>
        <taxon>Pseudomonadati</taxon>
        <taxon>Pseudomonadota</taxon>
        <taxon>Alphaproteobacteria</taxon>
        <taxon>Rhodobacterales</taxon>
        <taxon>Paracoccaceae</taxon>
        <taxon>Pseudoroseicyclus</taxon>
    </lineage>
</organism>
<dbReference type="EMBL" id="QJTE01000005">
    <property type="protein sequence ID" value="PYE82189.1"/>
    <property type="molecule type" value="Genomic_DNA"/>
</dbReference>
<comment type="subcellular location">
    <subcellularLocation>
        <location evidence="1">Secreted</location>
    </subcellularLocation>
</comment>
<dbReference type="PANTHER" id="PTHR38340:SF1">
    <property type="entry name" value="S-LAYER PROTEIN"/>
    <property type="match status" value="1"/>
</dbReference>
<reference evidence="3 4" key="1">
    <citation type="submission" date="2018-06" db="EMBL/GenBank/DDBJ databases">
        <title>Genomic Encyclopedia of Type Strains, Phase III (KMG-III): the genomes of soil and plant-associated and newly described type strains.</title>
        <authorList>
            <person name="Whitman W."/>
        </authorList>
    </citation>
    <scope>NUCLEOTIDE SEQUENCE [LARGE SCALE GENOMIC DNA]</scope>
    <source>
        <strain evidence="3 4">CECT 9025</strain>
    </source>
</reference>
<dbReference type="AlphaFoldDB" id="A0A318SSS7"/>
<dbReference type="GO" id="GO:0005509">
    <property type="term" value="F:calcium ion binding"/>
    <property type="evidence" value="ECO:0007669"/>
    <property type="project" value="InterPro"/>
</dbReference>
<accession>A0A318SSS7</accession>
<dbReference type="Proteomes" id="UP000248311">
    <property type="component" value="Unassembled WGS sequence"/>
</dbReference>
<keyword evidence="2" id="KW-0964">Secreted</keyword>
<evidence type="ECO:0000313" key="3">
    <source>
        <dbReference type="EMBL" id="PYE82189.1"/>
    </source>
</evidence>
<dbReference type="OrthoDB" id="7433198at2"/>
<protein>
    <submittedName>
        <fullName evidence="3">Hemolysin type calcium-binding protein</fullName>
    </submittedName>
</protein>
<proteinExistence type="predicted"/>
<dbReference type="PROSITE" id="PS00330">
    <property type="entry name" value="HEMOLYSIN_CALCIUM"/>
    <property type="match status" value="1"/>
</dbReference>
<keyword evidence="4" id="KW-1185">Reference proteome</keyword>
<gene>
    <name evidence="3" type="ORF">DFP88_10529</name>
</gene>
<dbReference type="PANTHER" id="PTHR38340">
    <property type="entry name" value="S-LAYER PROTEIN"/>
    <property type="match status" value="1"/>
</dbReference>